<dbReference type="Gene3D" id="1.10.8.10">
    <property type="entry name" value="DNA helicase RuvA subunit, C-terminal domain"/>
    <property type="match status" value="2"/>
</dbReference>
<keyword evidence="8" id="KW-0653">Protein transport</keyword>
<dbReference type="SUPFAM" id="SSF54277">
    <property type="entry name" value="CAD &amp; PB1 domains"/>
    <property type="match status" value="1"/>
</dbReference>
<feature type="region of interest" description="Disordered" evidence="12">
    <location>
        <begin position="95"/>
        <end position="120"/>
    </location>
</feature>
<dbReference type="SUPFAM" id="SSF57850">
    <property type="entry name" value="RING/U-box"/>
    <property type="match status" value="1"/>
</dbReference>
<dbReference type="InterPro" id="IPR056893">
    <property type="entry name" value="UBA_Nbr1_C"/>
</dbReference>
<feature type="region of interest" description="Disordered" evidence="12">
    <location>
        <begin position="174"/>
        <end position="221"/>
    </location>
</feature>
<evidence type="ECO:0000256" key="5">
    <source>
        <dbReference type="ARBA" id="ARBA00022723"/>
    </source>
</evidence>
<dbReference type="PROSITE" id="PS50030">
    <property type="entry name" value="UBA"/>
    <property type="match status" value="1"/>
</dbReference>
<sequence>MDSTTALVVKVNYGGVLRRFRVPVKANGQLDLDMAGLRGKIAALFNLPVDAEFSLTYSDEDGDVVALVDDNDLFDVTNQRLKFLKINVQSTSGMPTNSIAPETSASSTTAAGIPDSQTPVSKIQKGINDVLMAVPNPMRDTLSKVYMDLASKAASSSPVVGEMLDCISKLGQLSSPQGSSPCSPVTKPGTSGPSLSREVPFAGEQKDYSERTQTGKKPINLNEPAGFADPKTSGHVPTSCGLGASFNECPFSGCTVNDSSPNPSNLNKHARRCSKKSSNGDYWGSLGVFHKGIRCDGCGVVPITGPRFKSKVKEDYDLCTICFSVMGNEGDYTRMDKPVSVHHIHPFRGQLTPFSNPWLSHPAPRPPLGGVHFRCTRPKLDSRFVLDVNVLDGTVVAPSAPFTKIWKMRNNGSLVWPHGTQVVWIGGDRFSSSLSVDLQIPAEGVPINSELDVKVDFVAPGAPGRYISYWRMASSNGAKFGQRVWVLIHVDASLKKSVVNEFNGLNLNASPEENFSKEFTGINVNHEPAQAGSSNVNPGTVNVADLEREAGESKIPEKDDLLVGPSIRHTHTPSSSSSSYDMIEFPPMPTVETVCGSSSTTKDTPVPLQEDIEKNDVEVTMLKELEEMGFKEIDLNKEILRNNEYNLEQSVDALCGVSEWDPILEELQEMGFCDDVTNKRLLKKNNGSIKGVVMDLLTGEKEA</sequence>
<keyword evidence="4" id="KW-0926">Vacuole</keyword>
<dbReference type="PANTHER" id="PTHR20930:SF0">
    <property type="entry name" value="PROTEIN ILRUN"/>
    <property type="match status" value="1"/>
</dbReference>
<dbReference type="Pfam" id="PF00564">
    <property type="entry name" value="PB1"/>
    <property type="match status" value="1"/>
</dbReference>
<dbReference type="Pfam" id="PF00569">
    <property type="entry name" value="ZZ"/>
    <property type="match status" value="1"/>
</dbReference>
<proteinExistence type="predicted"/>
<keyword evidence="7" id="KW-0862">Zinc</keyword>
<dbReference type="Gene3D" id="2.60.40.10">
    <property type="entry name" value="Immunoglobulins"/>
    <property type="match status" value="1"/>
</dbReference>
<evidence type="ECO:0000256" key="4">
    <source>
        <dbReference type="ARBA" id="ARBA00022554"/>
    </source>
</evidence>
<evidence type="ECO:0008006" key="17">
    <source>
        <dbReference type="Google" id="ProtNLM"/>
    </source>
</evidence>
<keyword evidence="10" id="KW-0968">Cytoplasmic vesicle</keyword>
<evidence type="ECO:0000256" key="12">
    <source>
        <dbReference type="SAM" id="MobiDB-lite"/>
    </source>
</evidence>
<keyword evidence="9" id="KW-0072">Autophagy</keyword>
<dbReference type="Gene3D" id="3.10.20.90">
    <property type="entry name" value="Phosphatidylinositol 3-kinase Catalytic Subunit, Chain A, domain 1"/>
    <property type="match status" value="1"/>
</dbReference>
<dbReference type="InterPro" id="IPR043145">
    <property type="entry name" value="Znf_ZZ_sf"/>
</dbReference>
<name>V4P5Q9_EUTSA</name>
<accession>V4P5Q9</accession>
<dbReference type="GO" id="GO:0051258">
    <property type="term" value="P:protein polymerization"/>
    <property type="evidence" value="ECO:0007669"/>
    <property type="project" value="EnsemblPlants"/>
</dbReference>
<evidence type="ECO:0000256" key="11">
    <source>
        <dbReference type="PROSITE-ProRule" id="PRU00228"/>
    </source>
</evidence>
<evidence type="ECO:0000313" key="16">
    <source>
        <dbReference type="Proteomes" id="UP000030689"/>
    </source>
</evidence>
<dbReference type="eggNOG" id="KOG4582">
    <property type="taxonomic scope" value="Eukaryota"/>
</dbReference>
<evidence type="ECO:0000256" key="9">
    <source>
        <dbReference type="ARBA" id="ARBA00023006"/>
    </source>
</evidence>
<dbReference type="Pfam" id="PF16158">
    <property type="entry name" value="N_BRCA1_IG"/>
    <property type="match status" value="1"/>
</dbReference>
<dbReference type="Proteomes" id="UP000030689">
    <property type="component" value="Unassembled WGS sequence"/>
</dbReference>
<dbReference type="GO" id="GO:0043130">
    <property type="term" value="F:ubiquitin binding"/>
    <property type="evidence" value="ECO:0007669"/>
    <property type="project" value="EnsemblPlants"/>
</dbReference>
<organism evidence="15 16">
    <name type="scientific">Eutrema salsugineum</name>
    <name type="common">Saltwater cress</name>
    <name type="synonym">Sisymbrium salsugineum</name>
    <dbReference type="NCBI Taxonomy" id="72664"/>
    <lineage>
        <taxon>Eukaryota</taxon>
        <taxon>Viridiplantae</taxon>
        <taxon>Streptophyta</taxon>
        <taxon>Embryophyta</taxon>
        <taxon>Tracheophyta</taxon>
        <taxon>Spermatophyta</taxon>
        <taxon>Magnoliopsida</taxon>
        <taxon>eudicotyledons</taxon>
        <taxon>Gunneridae</taxon>
        <taxon>Pentapetalae</taxon>
        <taxon>rosids</taxon>
        <taxon>malvids</taxon>
        <taxon>Brassicales</taxon>
        <taxon>Brassicaceae</taxon>
        <taxon>Eutremeae</taxon>
        <taxon>Eutrema</taxon>
    </lineage>
</organism>
<comment type="subcellular location">
    <subcellularLocation>
        <location evidence="2">Cytoplasmic vesicle</location>
        <location evidence="2">Autophagosome</location>
    </subcellularLocation>
    <subcellularLocation>
        <location evidence="1">Vacuole</location>
    </subcellularLocation>
</comment>
<feature type="domain" description="UBA" evidence="13">
    <location>
        <begin position="614"/>
        <end position="654"/>
    </location>
</feature>
<reference evidence="15 16" key="1">
    <citation type="journal article" date="2013" name="Front. Plant Sci.">
        <title>The Reference Genome of the Halophytic Plant Eutrema salsugineum.</title>
        <authorList>
            <person name="Yang R."/>
            <person name="Jarvis D.E."/>
            <person name="Chen H."/>
            <person name="Beilstein M.A."/>
            <person name="Grimwood J."/>
            <person name="Jenkins J."/>
            <person name="Shu S."/>
            <person name="Prochnik S."/>
            <person name="Xin M."/>
            <person name="Ma C."/>
            <person name="Schmutz J."/>
            <person name="Wing R.A."/>
            <person name="Mitchell-Olds T."/>
            <person name="Schumaker K.S."/>
            <person name="Wang X."/>
        </authorList>
    </citation>
    <scope>NUCLEOTIDE SEQUENCE [LARGE SCALE GENOMIC DNA]</scope>
</reference>
<evidence type="ECO:0000256" key="1">
    <source>
        <dbReference type="ARBA" id="ARBA00004116"/>
    </source>
</evidence>
<keyword evidence="6 11" id="KW-0863">Zinc-finger</keyword>
<dbReference type="OMA" id="SHNKHAR"/>
<gene>
    <name evidence="15" type="ORF">EUTSA_v10024557mg</name>
</gene>
<protein>
    <recommendedName>
        <fullName evidence="17">ZZ-type domain-containing protein</fullName>
    </recommendedName>
</protein>
<dbReference type="STRING" id="72664.V4P5Q9"/>
<evidence type="ECO:0000256" key="6">
    <source>
        <dbReference type="ARBA" id="ARBA00022771"/>
    </source>
</evidence>
<dbReference type="GO" id="GO:0005776">
    <property type="term" value="C:autophagosome"/>
    <property type="evidence" value="ECO:0007669"/>
    <property type="project" value="UniProtKB-SubCell"/>
</dbReference>
<dbReference type="GO" id="GO:0008270">
    <property type="term" value="F:zinc ion binding"/>
    <property type="evidence" value="ECO:0007669"/>
    <property type="project" value="UniProtKB-KW"/>
</dbReference>
<dbReference type="GO" id="GO:0071211">
    <property type="term" value="P:protein targeting to vacuole involved in autophagy"/>
    <property type="evidence" value="ECO:0007669"/>
    <property type="project" value="EnsemblPlants"/>
</dbReference>
<dbReference type="Gramene" id="ESQ54851">
    <property type="protein sequence ID" value="ESQ54851"/>
    <property type="gene ID" value="EUTSA_v10024557mg"/>
</dbReference>
<dbReference type="InterPro" id="IPR015940">
    <property type="entry name" value="UBA"/>
</dbReference>
<dbReference type="PANTHER" id="PTHR20930">
    <property type="entry name" value="OVARIAN CARCINOMA ANTIGEN CA125-RELATED"/>
    <property type="match status" value="1"/>
</dbReference>
<dbReference type="EMBL" id="KI517384">
    <property type="protein sequence ID" value="ESQ54851.1"/>
    <property type="molecule type" value="Genomic_DNA"/>
</dbReference>
<evidence type="ECO:0000259" key="14">
    <source>
        <dbReference type="PROSITE" id="PS50135"/>
    </source>
</evidence>
<dbReference type="OrthoDB" id="661148at2759"/>
<dbReference type="AlphaFoldDB" id="V4P5Q9"/>
<evidence type="ECO:0000256" key="10">
    <source>
        <dbReference type="ARBA" id="ARBA00023329"/>
    </source>
</evidence>
<evidence type="ECO:0000256" key="2">
    <source>
        <dbReference type="ARBA" id="ARBA00004419"/>
    </source>
</evidence>
<dbReference type="CDD" id="cd06398">
    <property type="entry name" value="PB1_Joka2"/>
    <property type="match status" value="1"/>
</dbReference>
<dbReference type="SUPFAM" id="SSF46934">
    <property type="entry name" value="UBA-like"/>
    <property type="match status" value="1"/>
</dbReference>
<evidence type="ECO:0000259" key="13">
    <source>
        <dbReference type="PROSITE" id="PS50030"/>
    </source>
</evidence>
<dbReference type="CDD" id="cd14319">
    <property type="entry name" value="UBA_NBR1"/>
    <property type="match status" value="2"/>
</dbReference>
<evidence type="ECO:0000256" key="3">
    <source>
        <dbReference type="ARBA" id="ARBA00022448"/>
    </source>
</evidence>
<evidence type="ECO:0000256" key="8">
    <source>
        <dbReference type="ARBA" id="ARBA00022927"/>
    </source>
</evidence>
<dbReference type="GO" id="GO:0031410">
    <property type="term" value="C:cytoplasmic vesicle"/>
    <property type="evidence" value="ECO:0007669"/>
    <property type="project" value="UniProtKB-KW"/>
</dbReference>
<dbReference type="CDD" id="cd14947">
    <property type="entry name" value="NBR1_like"/>
    <property type="match status" value="1"/>
</dbReference>
<evidence type="ECO:0000256" key="7">
    <source>
        <dbReference type="ARBA" id="ARBA00022833"/>
    </source>
</evidence>
<dbReference type="InterPro" id="IPR000270">
    <property type="entry name" value="PB1_dom"/>
</dbReference>
<keyword evidence="3" id="KW-0813">Transport</keyword>
<feature type="compositionally biased region" description="Polar residues" evidence="12">
    <location>
        <begin position="174"/>
        <end position="194"/>
    </location>
</feature>
<dbReference type="SMART" id="SM00291">
    <property type="entry name" value="ZnF_ZZ"/>
    <property type="match status" value="1"/>
</dbReference>
<dbReference type="FunFam" id="1.10.8.10:FF:000085">
    <property type="entry name" value="protein NBR1 homolog"/>
    <property type="match status" value="1"/>
</dbReference>
<evidence type="ECO:0000313" key="15">
    <source>
        <dbReference type="EMBL" id="ESQ54851.1"/>
    </source>
</evidence>
<dbReference type="InterPro" id="IPR009060">
    <property type="entry name" value="UBA-like_sf"/>
</dbReference>
<dbReference type="InterPro" id="IPR013783">
    <property type="entry name" value="Ig-like_fold"/>
</dbReference>
<dbReference type="InterPro" id="IPR000433">
    <property type="entry name" value="Znf_ZZ"/>
</dbReference>
<keyword evidence="16" id="KW-1185">Reference proteome</keyword>
<dbReference type="InterPro" id="IPR032350">
    <property type="entry name" value="Nbr1_FW"/>
</dbReference>
<feature type="domain" description="ZZ-type" evidence="14">
    <location>
        <begin position="290"/>
        <end position="340"/>
    </location>
</feature>
<dbReference type="Gene3D" id="3.30.60.90">
    <property type="match status" value="1"/>
</dbReference>
<dbReference type="eggNOG" id="KOG4351">
    <property type="taxonomic scope" value="Eukaryota"/>
</dbReference>
<dbReference type="SMART" id="SM00666">
    <property type="entry name" value="PB1"/>
    <property type="match status" value="1"/>
</dbReference>
<keyword evidence="5" id="KW-0479">Metal-binding</keyword>
<dbReference type="PROSITE" id="PS50135">
    <property type="entry name" value="ZF_ZZ_2"/>
    <property type="match status" value="1"/>
</dbReference>
<dbReference type="Pfam" id="PF24932">
    <property type="entry name" value="UBA_NBR1_C"/>
    <property type="match status" value="2"/>
</dbReference>